<evidence type="ECO:0000256" key="5">
    <source>
        <dbReference type="ARBA" id="ARBA00022741"/>
    </source>
</evidence>
<evidence type="ECO:0000313" key="9">
    <source>
        <dbReference type="Proteomes" id="UP000197065"/>
    </source>
</evidence>
<comment type="catalytic activity">
    <reaction evidence="1">
        <text>alpha-D-ribose 1,5-bisphosphate + ATP = 5-phospho-alpha-D-ribose 1-diphosphate + ADP</text>
        <dbReference type="Rhea" id="RHEA:20109"/>
        <dbReference type="ChEBI" id="CHEBI:30616"/>
        <dbReference type="ChEBI" id="CHEBI:58017"/>
        <dbReference type="ChEBI" id="CHEBI:68688"/>
        <dbReference type="ChEBI" id="CHEBI:456216"/>
        <dbReference type="EC" id="2.7.4.23"/>
    </reaction>
</comment>
<name>A0A212R2D0_9PROT</name>
<dbReference type="Proteomes" id="UP000197065">
    <property type="component" value="Unassembled WGS sequence"/>
</dbReference>
<organism evidence="8 9">
    <name type="scientific">Arboricoccus pini</name>
    <dbReference type="NCBI Taxonomy" id="1963835"/>
    <lineage>
        <taxon>Bacteria</taxon>
        <taxon>Pseudomonadati</taxon>
        <taxon>Pseudomonadota</taxon>
        <taxon>Alphaproteobacteria</taxon>
        <taxon>Geminicoccales</taxon>
        <taxon>Geminicoccaceae</taxon>
        <taxon>Arboricoccus</taxon>
    </lineage>
</organism>
<dbReference type="Gene3D" id="3.40.50.300">
    <property type="entry name" value="P-loop containing nucleotide triphosphate hydrolases"/>
    <property type="match status" value="1"/>
</dbReference>
<dbReference type="SUPFAM" id="SSF52540">
    <property type="entry name" value="P-loop containing nucleoside triphosphate hydrolases"/>
    <property type="match status" value="1"/>
</dbReference>
<dbReference type="InterPro" id="IPR008145">
    <property type="entry name" value="GK/Ca_channel_bsu"/>
</dbReference>
<evidence type="ECO:0000256" key="1">
    <source>
        <dbReference type="ARBA" id="ARBA00000373"/>
    </source>
</evidence>
<dbReference type="SMART" id="SM00072">
    <property type="entry name" value="GuKc"/>
    <property type="match status" value="1"/>
</dbReference>
<dbReference type="InterPro" id="IPR012699">
    <property type="entry name" value="PhnN"/>
</dbReference>
<protein>
    <recommendedName>
        <fullName evidence="3">ribose 1,5-bisphosphate phosphokinase</fullName>
        <ecNumber evidence="3">2.7.4.23</ecNumber>
    </recommendedName>
</protein>
<comment type="pathway">
    <text evidence="2">Metabolic intermediate biosynthesis; 5-phospho-alpha-D-ribose 1-diphosphate biosynthesis; 5-phospho-alpha-D-ribose 1-diphosphate from D-ribose 5-phosphate (route II): step 3/3.</text>
</comment>
<dbReference type="Pfam" id="PF13238">
    <property type="entry name" value="AAA_18"/>
    <property type="match status" value="1"/>
</dbReference>
<dbReference type="PANTHER" id="PTHR23117:SF8">
    <property type="entry name" value="RIBOSE 1,5-BISPHOSPHATE PHOSPHOKINASE PHNN"/>
    <property type="match status" value="1"/>
</dbReference>
<evidence type="ECO:0000313" key="8">
    <source>
        <dbReference type="EMBL" id="SNB66008.1"/>
    </source>
</evidence>
<evidence type="ECO:0000256" key="2">
    <source>
        <dbReference type="ARBA" id="ARBA00005069"/>
    </source>
</evidence>
<sequence length="185" mass="20445">MKMGRLVLVVGPSGAGKDTLIRGARRQLGDDPRFVFVRRAITRASSVDEECIELDRERFATLAAEGAFTLHWTAHGLSYGLPRAIEDALKEGHIVVANVSRGVVQEARDRFKESFVIEVTASDAELARRLAQRARPEDGDLNRRFARRTEVSALQPDAKIFNDTTPENSTSGFVRLLCDLADAHA</sequence>
<dbReference type="AlphaFoldDB" id="A0A212R2D0"/>
<reference evidence="8 9" key="1">
    <citation type="submission" date="2017-06" db="EMBL/GenBank/DDBJ databases">
        <authorList>
            <person name="Kim H.J."/>
            <person name="Triplett B.A."/>
        </authorList>
    </citation>
    <scope>NUCLEOTIDE SEQUENCE [LARGE SCALE GENOMIC DNA]</scope>
    <source>
        <strain evidence="8 9">B29T1</strain>
    </source>
</reference>
<evidence type="ECO:0000256" key="6">
    <source>
        <dbReference type="ARBA" id="ARBA00022840"/>
    </source>
</evidence>
<feature type="domain" description="Guanylate kinase/L-type calcium channel beta subunit" evidence="7">
    <location>
        <begin position="3"/>
        <end position="185"/>
    </location>
</feature>
<evidence type="ECO:0000259" key="7">
    <source>
        <dbReference type="SMART" id="SM00072"/>
    </source>
</evidence>
<gene>
    <name evidence="8" type="ORF">SAMN07250955_10527</name>
</gene>
<keyword evidence="4" id="KW-0808">Transferase</keyword>
<evidence type="ECO:0000256" key="4">
    <source>
        <dbReference type="ARBA" id="ARBA00022679"/>
    </source>
</evidence>
<dbReference type="PANTHER" id="PTHR23117">
    <property type="entry name" value="GUANYLATE KINASE-RELATED"/>
    <property type="match status" value="1"/>
</dbReference>
<dbReference type="UniPathway" id="UPA00087">
    <property type="reaction ID" value="UER00175"/>
</dbReference>
<dbReference type="GO" id="GO:0006015">
    <property type="term" value="P:5-phosphoribose 1-diphosphate biosynthetic process"/>
    <property type="evidence" value="ECO:0007669"/>
    <property type="project" value="UniProtKB-UniPathway"/>
</dbReference>
<dbReference type="GO" id="GO:0005524">
    <property type="term" value="F:ATP binding"/>
    <property type="evidence" value="ECO:0007669"/>
    <property type="project" value="UniProtKB-KW"/>
</dbReference>
<evidence type="ECO:0000256" key="3">
    <source>
        <dbReference type="ARBA" id="ARBA00012892"/>
    </source>
</evidence>
<dbReference type="GO" id="GO:0005829">
    <property type="term" value="C:cytosol"/>
    <property type="evidence" value="ECO:0007669"/>
    <property type="project" value="TreeGrafter"/>
</dbReference>
<keyword evidence="9" id="KW-1185">Reference proteome</keyword>
<dbReference type="GO" id="GO:0033863">
    <property type="term" value="F:ribose 1,5-bisphosphate phosphokinase activity"/>
    <property type="evidence" value="ECO:0007669"/>
    <property type="project" value="UniProtKB-EC"/>
</dbReference>
<keyword evidence="8" id="KW-0418">Kinase</keyword>
<dbReference type="EMBL" id="FYEH01000005">
    <property type="protein sequence ID" value="SNB66008.1"/>
    <property type="molecule type" value="Genomic_DNA"/>
</dbReference>
<dbReference type="RefSeq" id="WP_207761984.1">
    <property type="nucleotide sequence ID" value="NZ_FYEH01000005.1"/>
</dbReference>
<dbReference type="EC" id="2.7.4.23" evidence="3"/>
<keyword evidence="5" id="KW-0547">Nucleotide-binding</keyword>
<dbReference type="NCBIfam" id="TIGR02322">
    <property type="entry name" value="phosphon_PhnN"/>
    <property type="match status" value="1"/>
</dbReference>
<keyword evidence="6" id="KW-0067">ATP-binding</keyword>
<accession>A0A212R2D0</accession>
<proteinExistence type="predicted"/>
<dbReference type="InterPro" id="IPR027417">
    <property type="entry name" value="P-loop_NTPase"/>
</dbReference>